<accession>A0A6P5ESE4</accession>
<organism evidence="2 3">
    <name type="scientific">Ananas comosus</name>
    <name type="common">Pineapple</name>
    <name type="synonym">Ananas ananas</name>
    <dbReference type="NCBI Taxonomy" id="4615"/>
    <lineage>
        <taxon>Eukaryota</taxon>
        <taxon>Viridiplantae</taxon>
        <taxon>Streptophyta</taxon>
        <taxon>Embryophyta</taxon>
        <taxon>Tracheophyta</taxon>
        <taxon>Spermatophyta</taxon>
        <taxon>Magnoliopsida</taxon>
        <taxon>Liliopsida</taxon>
        <taxon>Poales</taxon>
        <taxon>Bromeliaceae</taxon>
        <taxon>Bromelioideae</taxon>
        <taxon>Ananas</taxon>
    </lineage>
</organism>
<evidence type="ECO:0000256" key="1">
    <source>
        <dbReference type="SAM" id="Coils"/>
    </source>
</evidence>
<feature type="coiled-coil region" evidence="1">
    <location>
        <begin position="271"/>
        <end position="333"/>
    </location>
</feature>
<dbReference type="Proteomes" id="UP000515123">
    <property type="component" value="Linkage group 3"/>
</dbReference>
<reference evidence="2" key="1">
    <citation type="journal article" date="2015" name="Nat. Genet.">
        <title>The pineapple genome and the evolution of CAM photosynthesis.</title>
        <authorList>
            <person name="Ming R."/>
            <person name="VanBuren R."/>
            <person name="Wai C.M."/>
            <person name="Tang H."/>
            <person name="Schatz M.C."/>
            <person name="Bowers J.E."/>
            <person name="Lyons E."/>
            <person name="Wang M.L."/>
            <person name="Chen J."/>
            <person name="Biggers E."/>
            <person name="Zhang J."/>
            <person name="Huang L."/>
            <person name="Zhang L."/>
            <person name="Miao W."/>
            <person name="Zhang J."/>
            <person name="Ye Z."/>
            <person name="Miao C."/>
            <person name="Lin Z."/>
            <person name="Wang H."/>
            <person name="Zhou H."/>
            <person name="Yim W.C."/>
            <person name="Priest H.D."/>
            <person name="Zheng C."/>
            <person name="Woodhouse M."/>
            <person name="Edger P.P."/>
            <person name="Guyot R."/>
            <person name="Guo H.B."/>
            <person name="Guo H."/>
            <person name="Zheng G."/>
            <person name="Singh R."/>
            <person name="Sharma A."/>
            <person name="Min X."/>
            <person name="Zheng Y."/>
            <person name="Lee H."/>
            <person name="Gurtowski J."/>
            <person name="Sedlazeck F.J."/>
            <person name="Harkess A."/>
            <person name="McKain M.R."/>
            <person name="Liao Z."/>
            <person name="Fang J."/>
            <person name="Liu J."/>
            <person name="Zhang X."/>
            <person name="Zhang Q."/>
            <person name="Hu W."/>
            <person name="Qin Y."/>
            <person name="Wang K."/>
            <person name="Chen L.Y."/>
            <person name="Shirley N."/>
            <person name="Lin Y.R."/>
            <person name="Liu L.Y."/>
            <person name="Hernandez A.G."/>
            <person name="Wright C.L."/>
            <person name="Bulone V."/>
            <person name="Tuskan G.A."/>
            <person name="Heath K."/>
            <person name="Zee F."/>
            <person name="Moore P.H."/>
            <person name="Sunkar R."/>
            <person name="Leebens-Mack J.H."/>
            <person name="Mockler T."/>
            <person name="Bennetzen J.L."/>
            <person name="Freeling M."/>
            <person name="Sankoff D."/>
            <person name="Paterson A.H."/>
            <person name="Zhu X."/>
            <person name="Yang X."/>
            <person name="Smith J.A."/>
            <person name="Cushman J.C."/>
            <person name="Paull R.E."/>
            <person name="Yu Q."/>
        </authorList>
    </citation>
    <scope>NUCLEOTIDE SEQUENCE [LARGE SCALE GENOMIC DNA]</scope>
    <source>
        <strain evidence="2">cv. F153</strain>
    </source>
</reference>
<keyword evidence="1" id="KW-0175">Coiled coil</keyword>
<reference evidence="3" key="2">
    <citation type="submission" date="2025-08" db="UniProtKB">
        <authorList>
            <consortium name="RefSeq"/>
        </authorList>
    </citation>
    <scope>IDENTIFICATION</scope>
    <source>
        <tissue evidence="3">Leaf</tissue>
    </source>
</reference>
<name>A0A6P5ESE4_ANACO</name>
<protein>
    <submittedName>
        <fullName evidence="3">Caldesmon-like</fullName>
    </submittedName>
</protein>
<sequence length="344" mass="39429">MEKAQSLAEELQEKLAVNKATCQCSEERTKRELECLQQRFKAAFTLFRYLKIQAKASADLNMACAFFRIKHQEGVGFVDGHSMPLSKWSKNANISEFESSAEEAAEANDDWYAADIFSLVRMITCVTEYLVKRVLMAESEASIEKEKANFLTNLTKEMTLAVERVTTKIDEMEISVKLALNTINKLAEQLNNFEQEAAVQRERATDYEQEAAIQRARATECAQEAAMQRERANEHEQEAAMQRKRATESARELFLLKQKFAAFKSEAQLVFRRIEALASSLEQRKEKLISKTLQLHDEKALKEDKVQELMNENVRLQSLVDQKEAQLVALNEQLKLTSLSERDK</sequence>
<gene>
    <name evidence="3" type="primary">LOC109707393</name>
</gene>
<evidence type="ECO:0000313" key="3">
    <source>
        <dbReference type="RefSeq" id="XP_020084218.1"/>
    </source>
</evidence>
<dbReference type="RefSeq" id="XP_020084218.1">
    <property type="nucleotide sequence ID" value="XM_020228629.1"/>
</dbReference>
<feature type="coiled-coil region" evidence="1">
    <location>
        <begin position="1"/>
        <end position="28"/>
    </location>
</feature>
<dbReference type="AlphaFoldDB" id="A0A6P5ESE4"/>
<keyword evidence="2" id="KW-1185">Reference proteome</keyword>
<evidence type="ECO:0000313" key="2">
    <source>
        <dbReference type="Proteomes" id="UP000515123"/>
    </source>
</evidence>
<feature type="coiled-coil region" evidence="1">
    <location>
        <begin position="169"/>
        <end position="245"/>
    </location>
</feature>
<dbReference type="GeneID" id="109707393"/>
<proteinExistence type="predicted"/>